<dbReference type="Gene3D" id="2.30.40.10">
    <property type="entry name" value="Urease, subunit C, domain 1"/>
    <property type="match status" value="1"/>
</dbReference>
<accession>A0AB39SEY8</accession>
<dbReference type="InterPro" id="IPR050287">
    <property type="entry name" value="MTA/SAH_deaminase"/>
</dbReference>
<dbReference type="AlphaFoldDB" id="A0AB39SEY8"/>
<dbReference type="InterPro" id="IPR032466">
    <property type="entry name" value="Metal_Hydrolase"/>
</dbReference>
<dbReference type="GO" id="GO:0016810">
    <property type="term" value="F:hydrolase activity, acting on carbon-nitrogen (but not peptide) bonds"/>
    <property type="evidence" value="ECO:0007669"/>
    <property type="project" value="InterPro"/>
</dbReference>
<gene>
    <name evidence="4" type="ORF">AB5J50_37010</name>
</gene>
<feature type="domain" description="Amidohydrolase-related" evidence="3">
    <location>
        <begin position="8"/>
        <end position="316"/>
    </location>
</feature>
<evidence type="ECO:0000256" key="1">
    <source>
        <dbReference type="ARBA" id="ARBA00022801"/>
    </source>
</evidence>
<feature type="region of interest" description="Disordered" evidence="2">
    <location>
        <begin position="336"/>
        <end position="369"/>
    </location>
</feature>
<dbReference type="PANTHER" id="PTHR43794">
    <property type="entry name" value="AMINOHYDROLASE SSNA-RELATED"/>
    <property type="match status" value="1"/>
</dbReference>
<dbReference type="InterPro" id="IPR006680">
    <property type="entry name" value="Amidohydro-rel"/>
</dbReference>
<sequence length="395" mass="41723">MGSPPGSSTLRSGTTTLVDHMWPNPSAEIHDAVLRALHDSGICAVLCRGVADRADPSRKWGFDPRLMRQLDSALAHADELVDAMAGSRVSVGLAVPNPRSLTPAGMRQVRTYAEERDLPVSIHLLETATDDLMCREHTGQGAVEYLEAAGFLWERLLAVHCVELDAAGRAALARHGVGVSCNPLSNMRLGSGIAPVIAMRQAGLRVGLGVDGAAGNDTQDILEAMRIGAYLQRAAHRRADLLGFAEMPAIAAGGAGEVLGLDSRADGVVAGARADLVLHRFERDYACLPVRDPGATLLTCASSRTVDTVLVAGEAVVRDGRSARLSEAFLVDLLSRQRPPSGDRPSNRVGGAERTASGDGPDFGPYRRHTDVVVRRGRAVAVTELVPGRNTVPPG</sequence>
<dbReference type="SUPFAM" id="SSF51338">
    <property type="entry name" value="Composite domain of metallo-dependent hydrolases"/>
    <property type="match status" value="1"/>
</dbReference>
<dbReference type="SUPFAM" id="SSF51556">
    <property type="entry name" value="Metallo-dependent hydrolases"/>
    <property type="match status" value="1"/>
</dbReference>
<dbReference type="Gene3D" id="3.20.20.140">
    <property type="entry name" value="Metal-dependent hydrolases"/>
    <property type="match status" value="1"/>
</dbReference>
<dbReference type="InterPro" id="IPR011059">
    <property type="entry name" value="Metal-dep_hydrolase_composite"/>
</dbReference>
<evidence type="ECO:0000256" key="2">
    <source>
        <dbReference type="SAM" id="MobiDB-lite"/>
    </source>
</evidence>
<dbReference type="PANTHER" id="PTHR43794:SF11">
    <property type="entry name" value="AMIDOHYDROLASE-RELATED DOMAIN-CONTAINING PROTEIN"/>
    <property type="match status" value="1"/>
</dbReference>
<reference evidence="4" key="1">
    <citation type="submission" date="2024-07" db="EMBL/GenBank/DDBJ databases">
        <authorList>
            <person name="Yu S.T."/>
        </authorList>
    </citation>
    <scope>NUCLEOTIDE SEQUENCE</scope>
    <source>
        <strain evidence="4">R35</strain>
    </source>
</reference>
<organism evidence="4">
    <name type="scientific">Streptomyces sp. R35</name>
    <dbReference type="NCBI Taxonomy" id="3238630"/>
    <lineage>
        <taxon>Bacteria</taxon>
        <taxon>Bacillati</taxon>
        <taxon>Actinomycetota</taxon>
        <taxon>Actinomycetes</taxon>
        <taxon>Kitasatosporales</taxon>
        <taxon>Streptomycetaceae</taxon>
        <taxon>Streptomyces</taxon>
    </lineage>
</organism>
<evidence type="ECO:0000313" key="4">
    <source>
        <dbReference type="EMBL" id="XDQ66013.1"/>
    </source>
</evidence>
<dbReference type="Pfam" id="PF01979">
    <property type="entry name" value="Amidohydro_1"/>
    <property type="match status" value="1"/>
</dbReference>
<dbReference type="EMBL" id="CP163440">
    <property type="protein sequence ID" value="XDQ66013.1"/>
    <property type="molecule type" value="Genomic_DNA"/>
</dbReference>
<proteinExistence type="predicted"/>
<keyword evidence="1" id="KW-0378">Hydrolase</keyword>
<name>A0AB39SEY8_9ACTN</name>
<dbReference type="RefSeq" id="WP_369262905.1">
    <property type="nucleotide sequence ID" value="NZ_CP163440.1"/>
</dbReference>
<protein>
    <submittedName>
        <fullName evidence="4">Amidohydrolase family protein</fullName>
    </submittedName>
</protein>
<evidence type="ECO:0000259" key="3">
    <source>
        <dbReference type="Pfam" id="PF01979"/>
    </source>
</evidence>